<evidence type="ECO:0000313" key="1">
    <source>
        <dbReference type="EMBL" id="BBH88506.1"/>
    </source>
</evidence>
<name>A0A455SLB5_9CHLR</name>
<accession>A0A455SLB5</accession>
<organism evidence="1">
    <name type="scientific">Thermosporothrix sp. COM3</name>
    <dbReference type="NCBI Taxonomy" id="2490863"/>
    <lineage>
        <taxon>Bacteria</taxon>
        <taxon>Bacillati</taxon>
        <taxon>Chloroflexota</taxon>
        <taxon>Ktedonobacteria</taxon>
        <taxon>Ktedonobacterales</taxon>
        <taxon>Thermosporotrichaceae</taxon>
        <taxon>Thermosporothrix</taxon>
    </lineage>
</organism>
<dbReference type="EMBL" id="AP019376">
    <property type="protein sequence ID" value="BBH88506.1"/>
    <property type="molecule type" value="Genomic_DNA"/>
</dbReference>
<dbReference type="AlphaFoldDB" id="A0A455SLB5"/>
<proteinExistence type="predicted"/>
<sequence>MRVPKSSLWRLITNPTERRYPFSFRNDPKRGIIHNVRYLFNDEQASITSGFLEHPTTGIFIMSMEEVFSDETI</sequence>
<protein>
    <submittedName>
        <fullName evidence="1">Uncharacterized protein</fullName>
    </submittedName>
</protein>
<reference evidence="1" key="1">
    <citation type="submission" date="2018-12" db="EMBL/GenBank/DDBJ databases">
        <title>Novel natural products biosynthetic potential of the class Ktedonobacteria.</title>
        <authorList>
            <person name="Zheng Y."/>
            <person name="Saitou A."/>
            <person name="Wang C.M."/>
            <person name="Toyoda A."/>
            <person name="Minakuchi Y."/>
            <person name="Sekiguchi Y."/>
            <person name="Ueda K."/>
            <person name="Takano H."/>
            <person name="Sakai Y."/>
            <person name="Yokota A."/>
            <person name="Yabe S."/>
        </authorList>
    </citation>
    <scope>NUCLEOTIDE SEQUENCE</scope>
    <source>
        <strain evidence="1">COM3</strain>
    </source>
</reference>
<gene>
    <name evidence="1" type="ORF">KTC_32570</name>
</gene>